<dbReference type="PROSITE" id="PS50977">
    <property type="entry name" value="HTH_TETR_2"/>
    <property type="match status" value="1"/>
</dbReference>
<evidence type="ECO:0000256" key="1">
    <source>
        <dbReference type="ARBA" id="ARBA00023125"/>
    </source>
</evidence>
<dbReference type="Gene3D" id="1.10.357.10">
    <property type="entry name" value="Tetracycline Repressor, domain 2"/>
    <property type="match status" value="1"/>
</dbReference>
<dbReference type="RefSeq" id="WP_013256970.1">
    <property type="nucleotide sequence ID" value="NC_014365.1"/>
</dbReference>
<gene>
    <name evidence="4" type="ordered locus">Deba_0135</name>
</gene>
<evidence type="ECO:0000256" key="2">
    <source>
        <dbReference type="PROSITE-ProRule" id="PRU00335"/>
    </source>
</evidence>
<name>E1QDJ5_DESB2</name>
<feature type="domain" description="HTH tetR-type" evidence="3">
    <location>
        <begin position="4"/>
        <end position="63"/>
    </location>
</feature>
<dbReference type="eggNOG" id="COG1309">
    <property type="taxonomic scope" value="Bacteria"/>
</dbReference>
<evidence type="ECO:0000313" key="4">
    <source>
        <dbReference type="EMBL" id="ADK83514.1"/>
    </source>
</evidence>
<dbReference type="InterPro" id="IPR036271">
    <property type="entry name" value="Tet_transcr_reg_TetR-rel_C_sf"/>
</dbReference>
<dbReference type="SUPFAM" id="SSF48498">
    <property type="entry name" value="Tetracyclin repressor-like, C-terminal domain"/>
    <property type="match status" value="1"/>
</dbReference>
<dbReference type="Proteomes" id="UP000009047">
    <property type="component" value="Chromosome"/>
</dbReference>
<dbReference type="Pfam" id="PF17932">
    <property type="entry name" value="TetR_C_24"/>
    <property type="match status" value="1"/>
</dbReference>
<dbReference type="EMBL" id="CP002085">
    <property type="protein sequence ID" value="ADK83514.1"/>
    <property type="molecule type" value="Genomic_DNA"/>
</dbReference>
<dbReference type="SUPFAM" id="SSF46689">
    <property type="entry name" value="Homeodomain-like"/>
    <property type="match status" value="1"/>
</dbReference>
<dbReference type="HOGENOM" id="CLU_069356_12_5_7"/>
<feature type="DNA-binding region" description="H-T-H motif" evidence="2">
    <location>
        <begin position="26"/>
        <end position="45"/>
    </location>
</feature>
<dbReference type="KEGG" id="dbr:Deba_0135"/>
<dbReference type="Gene3D" id="1.10.10.60">
    <property type="entry name" value="Homeodomain-like"/>
    <property type="match status" value="1"/>
</dbReference>
<dbReference type="AlphaFoldDB" id="E1QDJ5"/>
<keyword evidence="1 2" id="KW-0238">DNA-binding</keyword>
<proteinExistence type="predicted"/>
<keyword evidence="5" id="KW-1185">Reference proteome</keyword>
<dbReference type="PANTHER" id="PTHR30055">
    <property type="entry name" value="HTH-TYPE TRANSCRIPTIONAL REGULATOR RUTR"/>
    <property type="match status" value="1"/>
</dbReference>
<organism evidence="4 5">
    <name type="scientific">Desulfarculus baarsii (strain ATCC 33931 / DSM 2075 / LMG 7858 / VKM B-1802 / 2st14)</name>
    <dbReference type="NCBI Taxonomy" id="644282"/>
    <lineage>
        <taxon>Bacteria</taxon>
        <taxon>Pseudomonadati</taxon>
        <taxon>Thermodesulfobacteriota</taxon>
        <taxon>Desulfarculia</taxon>
        <taxon>Desulfarculales</taxon>
        <taxon>Desulfarculaceae</taxon>
        <taxon>Desulfarculus</taxon>
    </lineage>
</organism>
<dbReference type="InterPro" id="IPR050109">
    <property type="entry name" value="HTH-type_TetR-like_transc_reg"/>
</dbReference>
<dbReference type="STRING" id="644282.Deba_0135"/>
<dbReference type="GO" id="GO:0000976">
    <property type="term" value="F:transcription cis-regulatory region binding"/>
    <property type="evidence" value="ECO:0007669"/>
    <property type="project" value="TreeGrafter"/>
</dbReference>
<dbReference type="PANTHER" id="PTHR30055:SF226">
    <property type="entry name" value="HTH-TYPE TRANSCRIPTIONAL REGULATOR PKSA"/>
    <property type="match status" value="1"/>
</dbReference>
<sequence length="191" mass="21619">MADNDIRLKIIEAASEIYERKGRQATVEEIAAAAGVSVPVTTHHLRKPSDIMLVIMEHLQAKFAEGVSANTAADATSEQKLRQAVAQFYTVVDQQRAKVLLVYRESRTLDAAGRKRIMQLELECVEVFRRILEEGVAQGAFRTMDTGLVAYDIVIMGHMWSLKSWHFKKIGRRFDDFLARQQEAVVAMVKR</sequence>
<protein>
    <submittedName>
        <fullName evidence="4">Transcriptional regulator, TetR family</fullName>
    </submittedName>
</protein>
<dbReference type="GO" id="GO:0003700">
    <property type="term" value="F:DNA-binding transcription factor activity"/>
    <property type="evidence" value="ECO:0007669"/>
    <property type="project" value="TreeGrafter"/>
</dbReference>
<evidence type="ECO:0000313" key="5">
    <source>
        <dbReference type="Proteomes" id="UP000009047"/>
    </source>
</evidence>
<reference evidence="4 5" key="1">
    <citation type="journal article" date="2010" name="Stand. Genomic Sci.">
        <title>Complete genome sequence of Desulfarculus baarsii type strain (2st14).</title>
        <authorList>
            <person name="Sun H."/>
            <person name="Spring S."/>
            <person name="Lapidus A."/>
            <person name="Davenport K."/>
            <person name="Del Rio T.G."/>
            <person name="Tice H."/>
            <person name="Nolan M."/>
            <person name="Copeland A."/>
            <person name="Cheng J.F."/>
            <person name="Lucas S."/>
            <person name="Tapia R."/>
            <person name="Goodwin L."/>
            <person name="Pitluck S."/>
            <person name="Ivanova N."/>
            <person name="Pagani I."/>
            <person name="Mavromatis K."/>
            <person name="Ovchinnikova G."/>
            <person name="Pati A."/>
            <person name="Chen A."/>
            <person name="Palaniappan K."/>
            <person name="Hauser L."/>
            <person name="Chang Y.J."/>
            <person name="Jeffries C.D."/>
            <person name="Detter J.C."/>
            <person name="Han C."/>
            <person name="Rohde M."/>
            <person name="Brambilla E."/>
            <person name="Goker M."/>
            <person name="Woyke T."/>
            <person name="Bristow J."/>
            <person name="Eisen J.A."/>
            <person name="Markowitz V."/>
            <person name="Hugenholtz P."/>
            <person name="Kyrpides N.C."/>
            <person name="Klenk H.P."/>
            <person name="Land M."/>
        </authorList>
    </citation>
    <scope>NUCLEOTIDE SEQUENCE [LARGE SCALE GENOMIC DNA]</scope>
    <source>
        <strain evidence="5">ATCC 33931 / DSM 2075 / LMG 7858 / VKM B-1802 / 2st14</strain>
    </source>
</reference>
<accession>E1QDJ5</accession>
<dbReference type="InterPro" id="IPR041490">
    <property type="entry name" value="KstR2_TetR_C"/>
</dbReference>
<dbReference type="InterPro" id="IPR009057">
    <property type="entry name" value="Homeodomain-like_sf"/>
</dbReference>
<dbReference type="InterPro" id="IPR001647">
    <property type="entry name" value="HTH_TetR"/>
</dbReference>
<evidence type="ECO:0000259" key="3">
    <source>
        <dbReference type="PROSITE" id="PS50977"/>
    </source>
</evidence>